<dbReference type="Pfam" id="PF00225">
    <property type="entry name" value="Kinesin"/>
    <property type="match status" value="1"/>
</dbReference>
<feature type="region of interest" description="Disordered" evidence="8">
    <location>
        <begin position="852"/>
        <end position="902"/>
    </location>
</feature>
<dbReference type="GO" id="GO:0051231">
    <property type="term" value="P:spindle elongation"/>
    <property type="evidence" value="ECO:0007669"/>
    <property type="project" value="TreeGrafter"/>
</dbReference>
<comment type="similarity">
    <text evidence="6">Belongs to the TRAFAC class myosin-kinesin ATPase superfamily. Kinesin family.</text>
</comment>
<evidence type="ECO:0000256" key="7">
    <source>
        <dbReference type="SAM" id="Coils"/>
    </source>
</evidence>
<feature type="coiled-coil region" evidence="7">
    <location>
        <begin position="1037"/>
        <end position="1071"/>
    </location>
</feature>
<feature type="compositionally biased region" description="Low complexity" evidence="8">
    <location>
        <begin position="1"/>
        <end position="18"/>
    </location>
</feature>
<comment type="subcellular location">
    <subcellularLocation>
        <location evidence="1">Cytoplasm</location>
    </subcellularLocation>
</comment>
<dbReference type="Proteomes" id="UP000800041">
    <property type="component" value="Unassembled WGS sequence"/>
</dbReference>
<evidence type="ECO:0000313" key="11">
    <source>
        <dbReference type="Proteomes" id="UP000800041"/>
    </source>
</evidence>
<evidence type="ECO:0000256" key="2">
    <source>
        <dbReference type="ARBA" id="ARBA00022490"/>
    </source>
</evidence>
<feature type="coiled-coil region" evidence="7">
    <location>
        <begin position="1620"/>
        <end position="1692"/>
    </location>
</feature>
<feature type="domain" description="Kinesin motor" evidence="9">
    <location>
        <begin position="55"/>
        <end position="438"/>
    </location>
</feature>
<protein>
    <submittedName>
        <fullName evidence="10">Chromosome-associated kinesin KIF4</fullName>
    </submittedName>
</protein>
<feature type="compositionally biased region" description="Polar residues" evidence="8">
    <location>
        <begin position="861"/>
        <end position="871"/>
    </location>
</feature>
<organism evidence="10 11">
    <name type="scientific">Aulographum hederae CBS 113979</name>
    <dbReference type="NCBI Taxonomy" id="1176131"/>
    <lineage>
        <taxon>Eukaryota</taxon>
        <taxon>Fungi</taxon>
        <taxon>Dikarya</taxon>
        <taxon>Ascomycota</taxon>
        <taxon>Pezizomycotina</taxon>
        <taxon>Dothideomycetes</taxon>
        <taxon>Pleosporomycetidae</taxon>
        <taxon>Aulographales</taxon>
        <taxon>Aulographaceae</taxon>
    </lineage>
</organism>
<dbReference type="EMBL" id="ML977145">
    <property type="protein sequence ID" value="KAF1989418.1"/>
    <property type="molecule type" value="Genomic_DNA"/>
</dbReference>
<dbReference type="GO" id="GO:0007018">
    <property type="term" value="P:microtubule-based movement"/>
    <property type="evidence" value="ECO:0007669"/>
    <property type="project" value="InterPro"/>
</dbReference>
<dbReference type="InterPro" id="IPR027640">
    <property type="entry name" value="Kinesin-like_fam"/>
</dbReference>
<feature type="coiled-coil region" evidence="7">
    <location>
        <begin position="670"/>
        <end position="704"/>
    </location>
</feature>
<feature type="compositionally biased region" description="Pro residues" evidence="8">
    <location>
        <begin position="1553"/>
        <end position="1577"/>
    </location>
</feature>
<dbReference type="SMART" id="SM00129">
    <property type="entry name" value="KISc"/>
    <property type="match status" value="1"/>
</dbReference>
<evidence type="ECO:0000256" key="4">
    <source>
        <dbReference type="ARBA" id="ARBA00022840"/>
    </source>
</evidence>
<feature type="region of interest" description="Disordered" evidence="8">
    <location>
        <begin position="984"/>
        <end position="1008"/>
    </location>
</feature>
<sequence>MPGSIMASSPPASPSPGAQRPKSVMVRPSRSGSRMSISSKMGAASRISDDDEKTAVKVAVRVRPPLKLTDPDYDLVPQRFRGSTCHVTSGSQLTVESAQGKKVFVFDRVFGEDVNQEGVWEYLSESVNSFAEGYNVSILAYGQSGAGKSYTMGTTGPSEQSDPSIMGVVPRAARALFEKLNGTRIPGSGLRTPFRYSTAGLSSLQSSRQEKNWQMKATYVEIYQEQLRDLLVPESVPQAERPPVTIREDTKGRILLTGLQEVNINSMDDLLNALNFGSSIRQTDATAVNARSSRSHAVFSINLVQKKNKSTPVMDKRRSVPLEVMSGSDSVITVDSKLHFVDLAGSERLKNTGANGERAKEGISINGGLASLGKVISQLSTRSAGSHVSYRDSKLTRLLQDSLGGNAITYMVACINPAEFHLSETLNTVQYAQRARAIQIRPQIQATHDDSDKQAAIERLRAEVSFLRDQIRLSERSNRKSVAPQGDFERPNQHEKELQNQLLDTQENYRALSQRHTKLISEITKSRDSESSSEDLPVLNEVIGGNALERLKRSSSFAESVEQVVLEYEKTIQSLEGSLSNTRSSLSNSESSLLEKETKIAYLETVTQQLQSRIQKAMDREANDENYLRDLESRVVGATSEEEKSNAVVHGLRKELARARENESSCEEYISTLEERLAEAEHDHEIMQREIDRLENVVERQRSIGKLDNLLYELDHIRRNDTPTSGKQPQTNGHGAKPSTSMRSFDESEEHADQTPDTEGGAVEEAGIDGETATSATRAMETGSAPAPDRGLEAKSPETTQSPAQSRFMADKLESVTNELFDLRMEHETTVNDYDELSRKYQVALTTLAEMQDAVDRNPRGSDSTRPTSFLQDAGVNGVGEDGQPSSSRTLSSELSSLGVSPNTLEQTDVEAADQHDIAETIVVPQKNDQLSFEVDNLRKMHAEKELTMAELTKSYGELEEKHQDTLDYVEELKAEVQKAQMHMARPSSPAGVIRRKSSQAVANSERATRSVTSLRNLTAEKFEDDPDTLQSVESSLNSIATEIQNKSERVAALEGEVAAAKKEMESKMAIISGLTRERSSMKSSAPIDMSVVSTMRDQLVESENQIRGLHESHAAREQELLGQIDQLKTSMDASPSSAMPGIFPETPALNQITSKELAVSPVDGGHQEQIFKLQKEVDEWRTKHLTSMETMKASEQQLQATIKDLETSVAHAEKTSTDRGLPVEDSEEGTDAGSAQDTIAGLRQRLEEHKTTAGASATRLAELEQSHASILSQVEEDSKSRELTEKELDTHRGLVSNLESQLSEHKSAVAVHQQTLDTLRESHAKELDEVRASLEATKSDFGKQIAVHETALSKAKDDMIKLVQGIAVALNEDLEAPKLEAAVKSLFDERKKLLSQHNEAQEILESTKKELATHQKRVAELESKNSEFEVLTGDTLKEMETIREKERKSSRLVDELEEQLNSNYDSHQAVNHRLSAMQTERQVHLEEAVQAKADIEKELEDSRNKISMLENQLAEIRRRSQRSSLDPRDSAALERASSPSTNPRKSTHATLPSPPPAIPLPPLPGSPPPGAAPSPPTSRHTSKDIAQAQLVEDQEARIRTIEKHLFAEKQLTATLEEALTDLESSSTKLKSEMDSWRRKCHSLEEELSGLKKERNLSRHSVQQLEEERNARMRIEAERANLEQRMAQLSMATKKKKSGRSINCF</sequence>
<dbReference type="InterPro" id="IPR027417">
    <property type="entry name" value="P-loop_NTPase"/>
</dbReference>
<feature type="compositionally biased region" description="Low complexity" evidence="8">
    <location>
        <begin position="886"/>
        <end position="898"/>
    </location>
</feature>
<keyword evidence="6" id="KW-0505">Motor protein</keyword>
<feature type="compositionally biased region" description="Low complexity" evidence="8">
    <location>
        <begin position="27"/>
        <end position="39"/>
    </location>
</feature>
<dbReference type="GO" id="GO:0008017">
    <property type="term" value="F:microtubule binding"/>
    <property type="evidence" value="ECO:0007669"/>
    <property type="project" value="InterPro"/>
</dbReference>
<evidence type="ECO:0000256" key="5">
    <source>
        <dbReference type="ARBA" id="ARBA00023054"/>
    </source>
</evidence>
<feature type="compositionally biased region" description="Polar residues" evidence="8">
    <location>
        <begin position="1538"/>
        <end position="1551"/>
    </location>
</feature>
<evidence type="ECO:0000259" key="9">
    <source>
        <dbReference type="PROSITE" id="PS50067"/>
    </source>
</evidence>
<evidence type="ECO:0000256" key="3">
    <source>
        <dbReference type="ARBA" id="ARBA00022741"/>
    </source>
</evidence>
<keyword evidence="2" id="KW-0963">Cytoplasm</keyword>
<evidence type="ECO:0000256" key="8">
    <source>
        <dbReference type="SAM" id="MobiDB-lite"/>
    </source>
</evidence>
<feature type="region of interest" description="Disordered" evidence="8">
    <location>
        <begin position="1517"/>
        <end position="1586"/>
    </location>
</feature>
<dbReference type="PROSITE" id="PS00411">
    <property type="entry name" value="KINESIN_MOTOR_1"/>
    <property type="match status" value="1"/>
</dbReference>
<evidence type="ECO:0000313" key="10">
    <source>
        <dbReference type="EMBL" id="KAF1989418.1"/>
    </source>
</evidence>
<dbReference type="InterPro" id="IPR019821">
    <property type="entry name" value="Kinesin_motor_CS"/>
</dbReference>
<reference evidence="10" key="1">
    <citation type="journal article" date="2020" name="Stud. Mycol.">
        <title>101 Dothideomycetes genomes: a test case for predicting lifestyles and emergence of pathogens.</title>
        <authorList>
            <person name="Haridas S."/>
            <person name="Albert R."/>
            <person name="Binder M."/>
            <person name="Bloem J."/>
            <person name="Labutti K."/>
            <person name="Salamov A."/>
            <person name="Andreopoulos B."/>
            <person name="Baker S."/>
            <person name="Barry K."/>
            <person name="Bills G."/>
            <person name="Bluhm B."/>
            <person name="Cannon C."/>
            <person name="Castanera R."/>
            <person name="Culley D."/>
            <person name="Daum C."/>
            <person name="Ezra D."/>
            <person name="Gonzalez J."/>
            <person name="Henrissat B."/>
            <person name="Kuo A."/>
            <person name="Liang C."/>
            <person name="Lipzen A."/>
            <person name="Lutzoni F."/>
            <person name="Magnuson J."/>
            <person name="Mondo S."/>
            <person name="Nolan M."/>
            <person name="Ohm R."/>
            <person name="Pangilinan J."/>
            <person name="Park H.-J."/>
            <person name="Ramirez L."/>
            <person name="Alfaro M."/>
            <person name="Sun H."/>
            <person name="Tritt A."/>
            <person name="Yoshinaga Y."/>
            <person name="Zwiers L.-H."/>
            <person name="Turgeon B."/>
            <person name="Goodwin S."/>
            <person name="Spatafora J."/>
            <person name="Crous P."/>
            <person name="Grigoriev I."/>
        </authorList>
    </citation>
    <scope>NUCLEOTIDE SEQUENCE</scope>
    <source>
        <strain evidence="10">CBS 113979</strain>
    </source>
</reference>
<dbReference type="PANTHER" id="PTHR47969:SF15">
    <property type="entry name" value="CHROMOSOME-ASSOCIATED KINESIN KIF4A-RELATED"/>
    <property type="match status" value="1"/>
</dbReference>
<dbReference type="PROSITE" id="PS50067">
    <property type="entry name" value="KINESIN_MOTOR_2"/>
    <property type="match status" value="1"/>
</dbReference>
<dbReference type="GO" id="GO:0005875">
    <property type="term" value="C:microtubule associated complex"/>
    <property type="evidence" value="ECO:0007669"/>
    <property type="project" value="TreeGrafter"/>
</dbReference>
<feature type="coiled-coil region" evidence="7">
    <location>
        <begin position="457"/>
        <end position="515"/>
    </location>
</feature>
<dbReference type="InterPro" id="IPR001752">
    <property type="entry name" value="Kinesin_motor_dom"/>
</dbReference>
<feature type="coiled-coil region" evidence="7">
    <location>
        <begin position="935"/>
        <end position="976"/>
    </location>
</feature>
<feature type="region of interest" description="Disordered" evidence="8">
    <location>
        <begin position="1"/>
        <end position="50"/>
    </location>
</feature>
<name>A0A6G1H8Y1_9PEZI</name>
<evidence type="ECO:0000256" key="1">
    <source>
        <dbReference type="ARBA" id="ARBA00004496"/>
    </source>
</evidence>
<keyword evidence="11" id="KW-1185">Reference proteome</keyword>
<dbReference type="OrthoDB" id="3176171at2759"/>
<dbReference type="PRINTS" id="PR00380">
    <property type="entry name" value="KINESINHEAVY"/>
</dbReference>
<feature type="compositionally biased region" description="Polar residues" evidence="8">
    <location>
        <begin position="722"/>
        <end position="743"/>
    </location>
</feature>
<accession>A0A6G1H8Y1</accession>
<keyword evidence="5 7" id="KW-0175">Coiled coil</keyword>
<dbReference type="PANTHER" id="PTHR47969">
    <property type="entry name" value="CHROMOSOME-ASSOCIATED KINESIN KIF4A-RELATED"/>
    <property type="match status" value="1"/>
</dbReference>
<dbReference type="Gene3D" id="3.40.850.10">
    <property type="entry name" value="Kinesin motor domain"/>
    <property type="match status" value="1"/>
</dbReference>
<dbReference type="GO" id="GO:0003777">
    <property type="term" value="F:microtubule motor activity"/>
    <property type="evidence" value="ECO:0007669"/>
    <property type="project" value="InterPro"/>
</dbReference>
<dbReference type="GO" id="GO:0005524">
    <property type="term" value="F:ATP binding"/>
    <property type="evidence" value="ECO:0007669"/>
    <property type="project" value="UniProtKB-UniRule"/>
</dbReference>
<dbReference type="GO" id="GO:0007052">
    <property type="term" value="P:mitotic spindle organization"/>
    <property type="evidence" value="ECO:0007669"/>
    <property type="project" value="TreeGrafter"/>
</dbReference>
<dbReference type="Gene3D" id="1.10.287.1490">
    <property type="match status" value="1"/>
</dbReference>
<dbReference type="GO" id="GO:0005737">
    <property type="term" value="C:cytoplasm"/>
    <property type="evidence" value="ECO:0007669"/>
    <property type="project" value="UniProtKB-SubCell"/>
</dbReference>
<keyword evidence="3 6" id="KW-0547">Nucleotide-binding</keyword>
<dbReference type="SUPFAM" id="SSF52540">
    <property type="entry name" value="P-loop containing nucleoside triphosphate hydrolases"/>
    <property type="match status" value="1"/>
</dbReference>
<proteinExistence type="inferred from homology"/>
<feature type="region of interest" description="Disordered" evidence="8">
    <location>
        <begin position="719"/>
        <end position="809"/>
    </location>
</feature>
<dbReference type="InterPro" id="IPR036961">
    <property type="entry name" value="Kinesin_motor_dom_sf"/>
</dbReference>
<evidence type="ECO:0000256" key="6">
    <source>
        <dbReference type="PROSITE-ProRule" id="PRU00283"/>
    </source>
</evidence>
<keyword evidence="4 6" id="KW-0067">ATP-binding</keyword>
<feature type="region of interest" description="Disordered" evidence="8">
    <location>
        <begin position="1211"/>
        <end position="1236"/>
    </location>
</feature>
<gene>
    <name evidence="10" type="ORF">K402DRAFT_272215</name>
</gene>
<feature type="binding site" evidence="6">
    <location>
        <begin position="142"/>
        <end position="149"/>
    </location>
    <ligand>
        <name>ATP</name>
        <dbReference type="ChEBI" id="CHEBI:30616"/>
    </ligand>
</feature>